<protein>
    <recommendedName>
        <fullName evidence="3 7">UDP-glucose 6-dehydrogenase</fullName>
        <ecNumber evidence="3 7">1.1.1.22</ecNumber>
    </recommendedName>
</protein>
<dbReference type="PIRSF" id="PIRSF500134">
    <property type="entry name" value="UDPglc_DH_bac"/>
    <property type="match status" value="1"/>
</dbReference>
<keyword evidence="5 7" id="KW-0520">NAD</keyword>
<feature type="binding site" evidence="10">
    <location>
        <position position="35"/>
    </location>
    <ligand>
        <name>NAD(+)</name>
        <dbReference type="ChEBI" id="CHEBI:57540"/>
    </ligand>
</feature>
<sequence length="450" mass="48803">MNITVIGAGYVGLVTGACLAEIGHHVICLDSNGEKVEALKKGESPIYEPGLENLLQTNIQSGHLSFTTDYHAACKKAEVIIIAVGTPSRPDGSADLSALQDVAENIGSHARETGTIVVTKSTVPVGTNRKVKSWLDTHSSSAATFRIASNPEFLREGSAIHDTFNGDRIVIGTDDEETALRLEGMVAPFDVPVLHTSIESAEMIKYSSNAFLATKISFINEIANLCEKLGANVEDVAKGMGMDQRIGSSFLQAGIGYGGSCFPKDTNALVQMAGEMEHEFELLESVIHVNAKQQVKLVQMAKECIHDLKGKRAGILGLSFKPNTDDMREAASLEMIKQLLDEGVKVTAYDPVAMEKAKSALGSTVRFAVDCFDAIEDQDMLFIATEWEEFKVLRLKTIAKLMKTPFLFDGRNCFSLEEAKDAGIHYHSIGRPAVTPISMKKRLGQNPPLK</sequence>
<feature type="binding site" evidence="10">
    <location>
        <position position="264"/>
    </location>
    <ligand>
        <name>NAD(+)</name>
        <dbReference type="ChEBI" id="CHEBI:57540"/>
    </ligand>
</feature>
<gene>
    <name evidence="12" type="ORF">FHE72_21230</name>
</gene>
<dbReference type="GO" id="GO:0003979">
    <property type="term" value="F:UDP-glucose 6-dehydrogenase activity"/>
    <property type="evidence" value="ECO:0007669"/>
    <property type="project" value="UniProtKB-EC"/>
</dbReference>
<dbReference type="Gene3D" id="1.20.5.100">
    <property type="entry name" value="Cytochrome c1, transmembrane anchor, C-terminal"/>
    <property type="match status" value="1"/>
</dbReference>
<evidence type="ECO:0000256" key="2">
    <source>
        <dbReference type="ARBA" id="ARBA00006601"/>
    </source>
</evidence>
<dbReference type="InterPro" id="IPR036220">
    <property type="entry name" value="UDP-Glc/GDP-Man_DH_C_sf"/>
</dbReference>
<feature type="binding site" evidence="9">
    <location>
        <begin position="250"/>
        <end position="254"/>
    </location>
    <ligand>
        <name>substrate</name>
    </ligand>
</feature>
<dbReference type="EMBL" id="CP047394">
    <property type="protein sequence ID" value="QHE63250.1"/>
    <property type="molecule type" value="Genomic_DNA"/>
</dbReference>
<dbReference type="Pfam" id="PF03721">
    <property type="entry name" value="UDPG_MGDP_dh_N"/>
    <property type="match status" value="1"/>
</dbReference>
<dbReference type="SMART" id="SM00984">
    <property type="entry name" value="UDPG_MGDP_dh_C"/>
    <property type="match status" value="1"/>
</dbReference>
<dbReference type="InterPro" id="IPR014026">
    <property type="entry name" value="UDP-Glc/GDP-Man_DH_dimer"/>
</dbReference>
<keyword evidence="4 7" id="KW-0560">Oxidoreductase</keyword>
<dbReference type="GO" id="GO:0000271">
    <property type="term" value="P:polysaccharide biosynthetic process"/>
    <property type="evidence" value="ECO:0007669"/>
    <property type="project" value="InterPro"/>
</dbReference>
<name>A0A6I6UWM9_9BACI</name>
<feature type="binding site" evidence="10">
    <location>
        <position position="328"/>
    </location>
    <ligand>
        <name>NAD(+)</name>
        <dbReference type="ChEBI" id="CHEBI:57540"/>
    </ligand>
</feature>
<feature type="binding site" evidence="10">
    <location>
        <position position="30"/>
    </location>
    <ligand>
        <name>NAD(+)</name>
        <dbReference type="ChEBI" id="CHEBI:57540"/>
    </ligand>
</feature>
<comment type="catalytic activity">
    <reaction evidence="6 7">
        <text>UDP-alpha-D-glucose + 2 NAD(+) + H2O = UDP-alpha-D-glucuronate + 2 NADH + 3 H(+)</text>
        <dbReference type="Rhea" id="RHEA:23596"/>
        <dbReference type="ChEBI" id="CHEBI:15377"/>
        <dbReference type="ChEBI" id="CHEBI:15378"/>
        <dbReference type="ChEBI" id="CHEBI:57540"/>
        <dbReference type="ChEBI" id="CHEBI:57945"/>
        <dbReference type="ChEBI" id="CHEBI:58052"/>
        <dbReference type="ChEBI" id="CHEBI:58885"/>
        <dbReference type="EC" id="1.1.1.22"/>
    </reaction>
</comment>
<evidence type="ECO:0000256" key="1">
    <source>
        <dbReference type="ARBA" id="ARBA00004701"/>
    </source>
</evidence>
<dbReference type="NCBIfam" id="TIGR03026">
    <property type="entry name" value="NDP-sugDHase"/>
    <property type="match status" value="1"/>
</dbReference>
<dbReference type="GO" id="GO:0006065">
    <property type="term" value="P:UDP-glucuronate biosynthetic process"/>
    <property type="evidence" value="ECO:0007669"/>
    <property type="project" value="UniProtKB-UniPathway"/>
</dbReference>
<comment type="pathway">
    <text evidence="1">Nucleotide-sugar biosynthesis; UDP-alpha-D-glucuronate biosynthesis; UDP-alpha-D-glucuronate from UDP-alpha-D-glucose: step 1/1.</text>
</comment>
<evidence type="ECO:0000256" key="4">
    <source>
        <dbReference type="ARBA" id="ARBA00023002"/>
    </source>
</evidence>
<evidence type="ECO:0000259" key="11">
    <source>
        <dbReference type="SMART" id="SM00984"/>
    </source>
</evidence>
<feature type="domain" description="UDP-glucose/GDP-mannose dehydrogenase C-terminal" evidence="11">
    <location>
        <begin position="314"/>
        <end position="416"/>
    </location>
</feature>
<dbReference type="KEGG" id="bvq:FHE72_21230"/>
<dbReference type="InterPro" id="IPR014027">
    <property type="entry name" value="UDP-Glc/GDP-Man_DH_C"/>
</dbReference>
<dbReference type="EC" id="1.1.1.22" evidence="3 7"/>
<dbReference type="AlphaFoldDB" id="A0A6I6UWM9"/>
<evidence type="ECO:0000256" key="9">
    <source>
        <dbReference type="PIRSR" id="PIRSR500134-2"/>
    </source>
</evidence>
<dbReference type="PANTHER" id="PTHR43750:SF4">
    <property type="entry name" value="UDP-GLUCOSE 6-DEHYDROGENASE YWQF"/>
    <property type="match status" value="1"/>
</dbReference>
<dbReference type="InterPro" id="IPR017476">
    <property type="entry name" value="UDP-Glc/GDP-Man"/>
</dbReference>
<evidence type="ECO:0000313" key="13">
    <source>
        <dbReference type="Proteomes" id="UP000465062"/>
    </source>
</evidence>
<dbReference type="SUPFAM" id="SSF48179">
    <property type="entry name" value="6-phosphogluconate dehydrogenase C-terminal domain-like"/>
    <property type="match status" value="1"/>
</dbReference>
<reference evidence="12 13" key="1">
    <citation type="submission" date="2019-06" db="EMBL/GenBank/DDBJ databases">
        <title>An operon consisting of a P-type ATPase gene and a transcriptional regular gene given the different cadmium resistance in Bacillus vietamensis 151-6 and Bacillus marisflavi 151-25.</title>
        <authorList>
            <person name="Yu X."/>
        </authorList>
    </citation>
    <scope>NUCLEOTIDE SEQUENCE [LARGE SCALE GENOMIC DNA]</scope>
    <source>
        <strain evidence="12 13">151-6</strain>
    </source>
</reference>
<dbReference type="SUPFAM" id="SSF52413">
    <property type="entry name" value="UDP-glucose/GDP-mannose dehydrogenase C-terminal domain"/>
    <property type="match status" value="1"/>
</dbReference>
<feature type="binding site" evidence="10">
    <location>
        <position position="122"/>
    </location>
    <ligand>
        <name>NAD(+)</name>
        <dbReference type="ChEBI" id="CHEBI:57540"/>
    </ligand>
</feature>
<dbReference type="Proteomes" id="UP000465062">
    <property type="component" value="Chromosome"/>
</dbReference>
<dbReference type="InterPro" id="IPR001732">
    <property type="entry name" value="UDP-Glc/GDP-Man_DH_N"/>
</dbReference>
<evidence type="ECO:0000256" key="8">
    <source>
        <dbReference type="PIRSR" id="PIRSR500134-1"/>
    </source>
</evidence>
<evidence type="ECO:0000256" key="5">
    <source>
        <dbReference type="ARBA" id="ARBA00023027"/>
    </source>
</evidence>
<evidence type="ECO:0000313" key="12">
    <source>
        <dbReference type="EMBL" id="QHE63250.1"/>
    </source>
</evidence>
<dbReference type="InterPro" id="IPR008927">
    <property type="entry name" value="6-PGluconate_DH-like_C_sf"/>
</dbReference>
<dbReference type="Pfam" id="PF00984">
    <property type="entry name" value="UDPG_MGDP_dh"/>
    <property type="match status" value="1"/>
</dbReference>
<feature type="binding site" evidence="10">
    <location>
        <position position="86"/>
    </location>
    <ligand>
        <name>NAD(+)</name>
        <dbReference type="ChEBI" id="CHEBI:57540"/>
    </ligand>
</feature>
<proteinExistence type="inferred from homology"/>
<feature type="binding site" evidence="9">
    <location>
        <position position="321"/>
    </location>
    <ligand>
        <name>substrate</name>
    </ligand>
</feature>
<dbReference type="PIRSF" id="PIRSF000124">
    <property type="entry name" value="UDPglc_GDPman_dh"/>
    <property type="match status" value="1"/>
</dbReference>
<dbReference type="Gene3D" id="3.40.50.720">
    <property type="entry name" value="NAD(P)-binding Rossmann-like Domain"/>
    <property type="match status" value="2"/>
</dbReference>
<evidence type="ECO:0000256" key="7">
    <source>
        <dbReference type="PIRNR" id="PIRNR000124"/>
    </source>
</evidence>
<dbReference type="PANTHER" id="PTHR43750">
    <property type="entry name" value="UDP-GLUCOSE 6-DEHYDROGENASE TUAD"/>
    <property type="match status" value="1"/>
</dbReference>
<feature type="binding site" evidence="9">
    <location>
        <begin position="153"/>
        <end position="156"/>
    </location>
    <ligand>
        <name>substrate</name>
    </ligand>
</feature>
<accession>A0A6I6UWM9</accession>
<dbReference type="RefSeq" id="WP_159362930.1">
    <property type="nucleotide sequence ID" value="NZ_CP047394.1"/>
</dbReference>
<feature type="binding site" evidence="10">
    <location>
        <position position="156"/>
    </location>
    <ligand>
        <name>NAD(+)</name>
        <dbReference type="ChEBI" id="CHEBI:57540"/>
    </ligand>
</feature>
<feature type="binding site" evidence="9">
    <location>
        <position position="205"/>
    </location>
    <ligand>
        <name>substrate</name>
    </ligand>
</feature>
<dbReference type="SUPFAM" id="SSF51735">
    <property type="entry name" value="NAD(P)-binding Rossmann-fold domains"/>
    <property type="match status" value="1"/>
</dbReference>
<evidence type="ECO:0000256" key="10">
    <source>
        <dbReference type="PIRSR" id="PIRSR500134-3"/>
    </source>
</evidence>
<dbReference type="InterPro" id="IPR028357">
    <property type="entry name" value="UDPglc_DH_bac"/>
</dbReference>
<dbReference type="UniPathway" id="UPA00038">
    <property type="reaction ID" value="UER00491"/>
</dbReference>
<evidence type="ECO:0000256" key="6">
    <source>
        <dbReference type="ARBA" id="ARBA00047473"/>
    </source>
</evidence>
<dbReference type="Pfam" id="PF03720">
    <property type="entry name" value="UDPG_MGDP_dh_C"/>
    <property type="match status" value="1"/>
</dbReference>
<evidence type="ECO:0000256" key="3">
    <source>
        <dbReference type="ARBA" id="ARBA00012954"/>
    </source>
</evidence>
<dbReference type="InterPro" id="IPR036291">
    <property type="entry name" value="NAD(P)-bd_dom_sf"/>
</dbReference>
<feature type="active site" description="Nucleophile" evidence="8">
    <location>
        <position position="261"/>
    </location>
</feature>
<dbReference type="GO" id="GO:0051287">
    <property type="term" value="F:NAD binding"/>
    <property type="evidence" value="ECO:0007669"/>
    <property type="project" value="InterPro"/>
</dbReference>
<organism evidence="12 13">
    <name type="scientific">Rossellomorea vietnamensis</name>
    <dbReference type="NCBI Taxonomy" id="218284"/>
    <lineage>
        <taxon>Bacteria</taxon>
        <taxon>Bacillati</taxon>
        <taxon>Bacillota</taxon>
        <taxon>Bacilli</taxon>
        <taxon>Bacillales</taxon>
        <taxon>Bacillaceae</taxon>
        <taxon>Rossellomorea</taxon>
    </lineage>
</organism>
<comment type="similarity">
    <text evidence="2 7">Belongs to the UDP-glucose/GDP-mannose dehydrogenase family.</text>
</comment>
<feature type="binding site" evidence="9">
    <location>
        <position position="258"/>
    </location>
    <ligand>
        <name>substrate</name>
    </ligand>
</feature>